<gene>
    <name evidence="2" type="ORF">K8V42_04975</name>
</gene>
<dbReference type="Proteomes" id="UP000813384">
    <property type="component" value="Unassembled WGS sequence"/>
</dbReference>
<evidence type="ECO:0000313" key="3">
    <source>
        <dbReference type="Proteomes" id="UP000813384"/>
    </source>
</evidence>
<dbReference type="EMBL" id="JAJJVO010000077">
    <property type="protein sequence ID" value="MCC9273624.1"/>
    <property type="molecule type" value="Genomic_DNA"/>
</dbReference>
<protein>
    <submittedName>
        <fullName evidence="2">Uncharacterized protein</fullName>
    </submittedName>
</protein>
<organism evidence="2 3">
    <name type="scientific">Enterococcus aquimarinus</name>
    <dbReference type="NCBI Taxonomy" id="328396"/>
    <lineage>
        <taxon>Bacteria</taxon>
        <taxon>Bacillati</taxon>
        <taxon>Bacillota</taxon>
        <taxon>Bacilli</taxon>
        <taxon>Lactobacillales</taxon>
        <taxon>Enterococcaceae</taxon>
        <taxon>Enterococcus</taxon>
    </lineage>
</organism>
<keyword evidence="1" id="KW-0812">Transmembrane</keyword>
<accession>A0A9E3ZTZ4</accession>
<name>A0A9E3ZTZ4_9ENTE</name>
<evidence type="ECO:0000313" key="2">
    <source>
        <dbReference type="EMBL" id="MCC9273624.1"/>
    </source>
</evidence>
<evidence type="ECO:0000256" key="1">
    <source>
        <dbReference type="SAM" id="Phobius"/>
    </source>
</evidence>
<feature type="transmembrane region" description="Helical" evidence="1">
    <location>
        <begin position="336"/>
        <end position="354"/>
    </location>
</feature>
<feature type="transmembrane region" description="Helical" evidence="1">
    <location>
        <begin position="289"/>
        <end position="307"/>
    </location>
</feature>
<keyword evidence="1" id="KW-1133">Transmembrane helix</keyword>
<sequence length="373" mass="43723">MKWEIEKLRSKKINALPPLLFLLLLLIPCFIQLTVSQNKRDEQRYLNIKANQVADAQEIERLHQNNGNLNRIETLEEKSILYSQQLESLEKKDYLDQLKAESQLAKIDYEDMLASKQTGQYVDDQKILVTKLDYFIEKEMTVFDPRHSQKLPLVNYFIYFSQLIPSIAVWGMLLLFLSKFFTDEYTDKTVAWNWLTPRKPFKILQQKSWIYWLWMSLSLLLPLVIISVLIAIWNSLGESQYPLFFMDKQQNVSMKLADQYLFQLFIGTFFLVVFLTSLCAFIATICHNYPLTLGIAFGLSLMSTWLSNDTLASSGFYPGNFFQMPKFIIENQTAEIYKMYVSLIALSLIFWILLKIATHWKGKGKANLLRFKQ</sequence>
<keyword evidence="1" id="KW-0472">Membrane</keyword>
<reference evidence="2" key="1">
    <citation type="journal article" date="2021" name="PeerJ">
        <title>Extensive microbial diversity within the chicken gut microbiome revealed by metagenomics and culture.</title>
        <authorList>
            <person name="Gilroy R."/>
            <person name="Ravi A."/>
            <person name="Getino M."/>
            <person name="Pursley I."/>
            <person name="Horton D.L."/>
            <person name="Alikhan N.F."/>
            <person name="Baker D."/>
            <person name="Gharbi K."/>
            <person name="Hall N."/>
            <person name="Watson M."/>
            <person name="Adriaenssens E.M."/>
            <person name="Foster-Nyarko E."/>
            <person name="Jarju S."/>
            <person name="Secka A."/>
            <person name="Antonio M."/>
            <person name="Oren A."/>
            <person name="Chaudhuri R.R."/>
            <person name="La Ragione R."/>
            <person name="Hildebrand F."/>
            <person name="Pallen M.J."/>
        </authorList>
    </citation>
    <scope>NUCLEOTIDE SEQUENCE</scope>
    <source>
        <strain evidence="2">150</strain>
    </source>
</reference>
<feature type="transmembrane region" description="Helical" evidence="1">
    <location>
        <begin position="260"/>
        <end position="282"/>
    </location>
</feature>
<proteinExistence type="predicted"/>
<dbReference type="PANTHER" id="PTHR37305">
    <property type="entry name" value="INTEGRAL MEMBRANE PROTEIN-RELATED"/>
    <property type="match status" value="1"/>
</dbReference>
<comment type="caution">
    <text evidence="2">The sequence shown here is derived from an EMBL/GenBank/DDBJ whole genome shotgun (WGS) entry which is preliminary data.</text>
</comment>
<dbReference type="PANTHER" id="PTHR37305:SF1">
    <property type="entry name" value="MEMBRANE PROTEIN"/>
    <property type="match status" value="1"/>
</dbReference>
<reference evidence="2" key="2">
    <citation type="submission" date="2021-11" db="EMBL/GenBank/DDBJ databases">
        <authorList>
            <person name="Gilroy R."/>
        </authorList>
    </citation>
    <scope>NUCLEOTIDE SEQUENCE</scope>
    <source>
        <strain evidence="2">150</strain>
    </source>
</reference>
<dbReference type="AlphaFoldDB" id="A0A9E3ZTZ4"/>
<feature type="transmembrane region" description="Helical" evidence="1">
    <location>
        <begin position="209"/>
        <end position="233"/>
    </location>
</feature>
<feature type="transmembrane region" description="Helical" evidence="1">
    <location>
        <begin position="156"/>
        <end position="177"/>
    </location>
</feature>